<feature type="transmembrane region" description="Helical" evidence="1">
    <location>
        <begin position="474"/>
        <end position="494"/>
    </location>
</feature>
<feature type="signal peptide" evidence="2">
    <location>
        <begin position="1"/>
        <end position="21"/>
    </location>
</feature>
<evidence type="ECO:0000256" key="2">
    <source>
        <dbReference type="SAM" id="SignalP"/>
    </source>
</evidence>
<dbReference type="Pfam" id="PF20990">
    <property type="entry name" value="DUF2207_C"/>
    <property type="match status" value="1"/>
</dbReference>
<evidence type="ECO:0008006" key="7">
    <source>
        <dbReference type="Google" id="ProtNLM"/>
    </source>
</evidence>
<sequence length="634" mass="72270">MKKLIFVFCFIVSFLSIQVSANDIRYRIPSYKGELTINEDNSAQFKEEVDFIFSSEFGGQYVSLGSSGRVPNGFIIDNNPKVNVYKNGKPVQVNTQMFELGDGLKLKVYNPGQETDRVKIIIVWHLNQILYKYDDVAVLNWIPISDWDQPIKKATFTVKTQKDSKFHQLNVHRGYFDSNTVEQEGDVFKTVSYDVKNQLELHGAWDSSIVNAPVIHQNYKDNFLKIEDNISAYTRKVQNFFRYQLFLIISGLLALSLLIRSLINRSLFRYKTDSDAQFYGLPGDMTPLMVADSIYNLNLNKLSPLNRERFTDDVSFENLLQATLLDLVDRKVLKIKEEGANPTISISSRNNVSDYEEKFLQMAFGTETKLKIQDLFSRYLFDTNISEKLKGTYSGKELENQVRNRGNRQVQLLKNALNDITESVKKSSGPLAKEHYRDMSTTESFWLVISKTILFVSIFILLLSIYYLMNLTQYNLAMFYLIAILVLVVVAYFFHKKDRHFKLQGILTEKGKMDREVWDDFRRMLKDINRFDQAEVESLIVWNRILVYATLFGYADQVEKYMNLHDINIQNTELGQHYYTFAPYSFGAINNIGSSGLAATQASNFSVSNGTSNGGGFSSGGFSGGGGGGGGGAF</sequence>
<dbReference type="OrthoDB" id="2138002at2"/>
<feature type="transmembrane region" description="Helical" evidence="1">
    <location>
        <begin position="445"/>
        <end position="468"/>
    </location>
</feature>
<feature type="domain" description="DUF2207" evidence="3">
    <location>
        <begin position="27"/>
        <end position="205"/>
    </location>
</feature>
<dbReference type="Pfam" id="PF09972">
    <property type="entry name" value="DUF2207"/>
    <property type="match status" value="1"/>
</dbReference>
<name>A0A1S1ZLK7_9STRE</name>
<feature type="domain" description="Predicted membrane protein YciQ-like C-terminal" evidence="4">
    <location>
        <begin position="278"/>
        <end position="562"/>
    </location>
</feature>
<evidence type="ECO:0000259" key="4">
    <source>
        <dbReference type="Pfam" id="PF20990"/>
    </source>
</evidence>
<keyword evidence="1" id="KW-1133">Transmembrane helix</keyword>
<gene>
    <name evidence="5" type="ORF">A9Y57_00094</name>
</gene>
<evidence type="ECO:0000313" key="5">
    <source>
        <dbReference type="EMBL" id="PCH14196.1"/>
    </source>
</evidence>
<feature type="transmembrane region" description="Helical" evidence="1">
    <location>
        <begin position="243"/>
        <end position="263"/>
    </location>
</feature>
<organism evidence="5 6">
    <name type="scientific">Streptococcus parauberis</name>
    <dbReference type="NCBI Taxonomy" id="1348"/>
    <lineage>
        <taxon>Bacteria</taxon>
        <taxon>Bacillati</taxon>
        <taxon>Bacillota</taxon>
        <taxon>Bacilli</taxon>
        <taxon>Lactobacillales</taxon>
        <taxon>Streptococcaceae</taxon>
        <taxon>Streptococcus</taxon>
    </lineage>
</organism>
<dbReference type="EMBL" id="NSGR01000002">
    <property type="protein sequence ID" value="PCH14196.1"/>
    <property type="molecule type" value="Genomic_DNA"/>
</dbReference>
<keyword evidence="1" id="KW-0472">Membrane</keyword>
<reference evidence="5 6" key="1">
    <citation type="submission" date="2016-06" db="EMBL/GenBank/DDBJ databases">
        <authorList>
            <person name="Haines A.N."/>
            <person name="Council K.R."/>
        </authorList>
    </citation>
    <scope>NUCLEOTIDE SEQUENCE [LARGE SCALE GENOMIC DNA]</scope>
    <source>
        <strain evidence="5 6">SP158-29</strain>
    </source>
</reference>
<protein>
    <recommendedName>
        <fullName evidence="7">DUF2207 domain-containing protein</fullName>
    </recommendedName>
</protein>
<dbReference type="InterPro" id="IPR048389">
    <property type="entry name" value="YciQ-like_C"/>
</dbReference>
<evidence type="ECO:0000313" key="6">
    <source>
        <dbReference type="Proteomes" id="UP000217465"/>
    </source>
</evidence>
<feature type="chain" id="PRO_5038966649" description="DUF2207 domain-containing protein" evidence="2">
    <location>
        <begin position="22"/>
        <end position="634"/>
    </location>
</feature>
<dbReference type="InterPro" id="IPR018702">
    <property type="entry name" value="DUF2207"/>
</dbReference>
<dbReference type="RefSeq" id="WP_004234186.1">
    <property type="nucleotide sequence ID" value="NZ_CP104046.1"/>
</dbReference>
<keyword evidence="2" id="KW-0732">Signal</keyword>
<keyword evidence="1" id="KW-0812">Transmembrane</keyword>
<accession>A0A1S1ZLK7</accession>
<dbReference type="AlphaFoldDB" id="A0A1S1ZLK7"/>
<dbReference type="Proteomes" id="UP000217465">
    <property type="component" value="Unassembled WGS sequence"/>
</dbReference>
<proteinExistence type="predicted"/>
<evidence type="ECO:0000256" key="1">
    <source>
        <dbReference type="SAM" id="Phobius"/>
    </source>
</evidence>
<evidence type="ECO:0000259" key="3">
    <source>
        <dbReference type="Pfam" id="PF09972"/>
    </source>
</evidence>
<comment type="caution">
    <text evidence="5">The sequence shown here is derived from an EMBL/GenBank/DDBJ whole genome shotgun (WGS) entry which is preliminary data.</text>
</comment>